<evidence type="ECO:0000313" key="3">
    <source>
        <dbReference type="Proteomes" id="UP001420932"/>
    </source>
</evidence>
<feature type="compositionally biased region" description="Polar residues" evidence="1">
    <location>
        <begin position="20"/>
        <end position="31"/>
    </location>
</feature>
<evidence type="ECO:0000313" key="2">
    <source>
        <dbReference type="EMBL" id="KAK9151898.1"/>
    </source>
</evidence>
<comment type="caution">
    <text evidence="2">The sequence shown here is derived from an EMBL/GenBank/DDBJ whole genome shotgun (WGS) entry which is preliminary data.</text>
</comment>
<dbReference type="Proteomes" id="UP001420932">
    <property type="component" value="Unassembled WGS sequence"/>
</dbReference>
<dbReference type="AlphaFoldDB" id="A0AAP0PPF0"/>
<feature type="region of interest" description="Disordered" evidence="1">
    <location>
        <begin position="1"/>
        <end position="68"/>
    </location>
</feature>
<dbReference type="EMBL" id="JBBNAF010000004">
    <property type="protein sequence ID" value="KAK9151898.1"/>
    <property type="molecule type" value="Genomic_DNA"/>
</dbReference>
<accession>A0AAP0PPF0</accession>
<feature type="compositionally biased region" description="Low complexity" evidence="1">
    <location>
        <begin position="39"/>
        <end position="56"/>
    </location>
</feature>
<evidence type="ECO:0000256" key="1">
    <source>
        <dbReference type="SAM" id="MobiDB-lite"/>
    </source>
</evidence>
<keyword evidence="3" id="KW-1185">Reference proteome</keyword>
<sequence length="68" mass="6645">MAVEAELSGGSDDDAPARNGGSTAAMAQTNGIADGGTGSAAWRAARGRPAADGGSRQALLHGRPAPER</sequence>
<protein>
    <submittedName>
        <fullName evidence="2">Uncharacterized protein</fullName>
    </submittedName>
</protein>
<organism evidence="2 3">
    <name type="scientific">Stephania yunnanensis</name>
    <dbReference type="NCBI Taxonomy" id="152371"/>
    <lineage>
        <taxon>Eukaryota</taxon>
        <taxon>Viridiplantae</taxon>
        <taxon>Streptophyta</taxon>
        <taxon>Embryophyta</taxon>
        <taxon>Tracheophyta</taxon>
        <taxon>Spermatophyta</taxon>
        <taxon>Magnoliopsida</taxon>
        <taxon>Ranunculales</taxon>
        <taxon>Menispermaceae</taxon>
        <taxon>Menispermoideae</taxon>
        <taxon>Cissampelideae</taxon>
        <taxon>Stephania</taxon>
    </lineage>
</organism>
<reference evidence="2 3" key="1">
    <citation type="submission" date="2024-01" db="EMBL/GenBank/DDBJ databases">
        <title>Genome assemblies of Stephania.</title>
        <authorList>
            <person name="Yang L."/>
        </authorList>
    </citation>
    <scope>NUCLEOTIDE SEQUENCE [LARGE SCALE GENOMIC DNA]</scope>
    <source>
        <strain evidence="2">YNDBR</strain>
        <tissue evidence="2">Leaf</tissue>
    </source>
</reference>
<name>A0AAP0PPF0_9MAGN</name>
<gene>
    <name evidence="2" type="ORF">Syun_010207</name>
</gene>
<proteinExistence type="predicted"/>